<keyword evidence="1" id="KW-0472">Membrane</keyword>
<feature type="transmembrane region" description="Helical" evidence="1">
    <location>
        <begin position="87"/>
        <end position="110"/>
    </location>
</feature>
<feature type="transmembrane region" description="Helical" evidence="1">
    <location>
        <begin position="275"/>
        <end position="293"/>
    </location>
</feature>
<organism evidence="3 4">
    <name type="scientific">Flavobacterium franklandianum</name>
    <dbReference type="NCBI Taxonomy" id="2594430"/>
    <lineage>
        <taxon>Bacteria</taxon>
        <taxon>Pseudomonadati</taxon>
        <taxon>Bacteroidota</taxon>
        <taxon>Flavobacteriia</taxon>
        <taxon>Flavobacteriales</taxon>
        <taxon>Flavobacteriaceae</taxon>
        <taxon>Flavobacterium</taxon>
    </lineage>
</organism>
<dbReference type="InterPro" id="IPR012429">
    <property type="entry name" value="HGSNAT_cat"/>
</dbReference>
<sequence length="397" mass="46104">MTTTIQQRILSIDILRGVVMVVMALDHVRDYFHIYAWTDDPLNLETTTPALYFTRYITHFCAPTFVFLSGVSIYLQSLRKTKPELSVFLIKRGLWLIFVEMIIVSFAWSFNPAFERFPLAVIWAIGVSMLLLGFLIRLPYKVILGLGLVIVFGHNLLDFPEAAPDFNGGFWLDLLHSSKWTSYQIIGNSKLIIAYPFLPWLGLMIIGYCAGLLYSPQFDAARRKKILTQMGMGLLVLFVILRSINIYGDPVAWSPQRSELYTFFSFMNIHKYPPSILYMCVTIGCALLLLPYLEKLENRFTKIMVVFGRTAFFYYILHLYLIHVLAMISFYIQGHTLSQIAETDSIFKWKFVVPSEGFSLIGVYAVWLFVILCLYPLCKWYDTYKTNHKEKWWLSYL</sequence>
<proteinExistence type="predicted"/>
<reference evidence="3 4" key="1">
    <citation type="submission" date="2019-07" db="EMBL/GenBank/DDBJ databases">
        <title>Novel species of Flavobacterium.</title>
        <authorList>
            <person name="Liu Q."/>
            <person name="Xin Y.-H."/>
        </authorList>
    </citation>
    <scope>NUCLEOTIDE SEQUENCE [LARGE SCALE GENOMIC DNA]</scope>
    <source>
        <strain evidence="3 4">LB3P56</strain>
    </source>
</reference>
<feature type="transmembrane region" description="Helical" evidence="1">
    <location>
        <begin position="357"/>
        <end position="378"/>
    </location>
</feature>
<gene>
    <name evidence="3" type="ORF">FNW17_11500</name>
</gene>
<evidence type="ECO:0000313" key="4">
    <source>
        <dbReference type="Proteomes" id="UP000318585"/>
    </source>
</evidence>
<feature type="transmembrane region" description="Helical" evidence="1">
    <location>
        <begin position="313"/>
        <end position="332"/>
    </location>
</feature>
<dbReference type="PANTHER" id="PTHR40407">
    <property type="entry name" value="MEMBRANE PROTEIN-LIKE PROTEIN"/>
    <property type="match status" value="1"/>
</dbReference>
<dbReference type="PANTHER" id="PTHR40407:SF1">
    <property type="entry name" value="HEPARAN-ALPHA-GLUCOSAMINIDE N-ACETYLTRANSFERASE CATALYTIC DOMAIN-CONTAINING PROTEIN"/>
    <property type="match status" value="1"/>
</dbReference>
<evidence type="ECO:0000256" key="1">
    <source>
        <dbReference type="SAM" id="Phobius"/>
    </source>
</evidence>
<evidence type="ECO:0000313" key="3">
    <source>
        <dbReference type="EMBL" id="TRX20474.1"/>
    </source>
</evidence>
<keyword evidence="4" id="KW-1185">Reference proteome</keyword>
<feature type="domain" description="Heparan-alpha-glucosaminide N-acetyltransferase catalytic" evidence="2">
    <location>
        <begin position="8"/>
        <end position="225"/>
    </location>
</feature>
<dbReference type="Proteomes" id="UP000318585">
    <property type="component" value="Unassembled WGS sequence"/>
</dbReference>
<evidence type="ECO:0000259" key="2">
    <source>
        <dbReference type="Pfam" id="PF07786"/>
    </source>
</evidence>
<feature type="transmembrane region" description="Helical" evidence="1">
    <location>
        <begin position="116"/>
        <end position="135"/>
    </location>
</feature>
<feature type="transmembrane region" description="Helical" evidence="1">
    <location>
        <begin position="56"/>
        <end position="75"/>
    </location>
</feature>
<name>A0A553CJ02_9FLAO</name>
<accession>A0A553CJ02</accession>
<dbReference type="AlphaFoldDB" id="A0A553CJ02"/>
<keyword evidence="1" id="KW-0812">Transmembrane</keyword>
<comment type="caution">
    <text evidence="3">The sequence shown here is derived from an EMBL/GenBank/DDBJ whole genome shotgun (WGS) entry which is preliminary data.</text>
</comment>
<dbReference type="EMBL" id="VJZR01000010">
    <property type="protein sequence ID" value="TRX20474.1"/>
    <property type="molecule type" value="Genomic_DNA"/>
</dbReference>
<feature type="transmembrane region" description="Helical" evidence="1">
    <location>
        <begin position="226"/>
        <end position="247"/>
    </location>
</feature>
<dbReference type="Pfam" id="PF07786">
    <property type="entry name" value="HGSNAT_cat"/>
    <property type="match status" value="1"/>
</dbReference>
<keyword evidence="1" id="KW-1133">Transmembrane helix</keyword>
<dbReference type="OrthoDB" id="508112at2"/>
<protein>
    <submittedName>
        <fullName evidence="3">DUF1624 domain-containing protein</fullName>
    </submittedName>
</protein>
<feature type="transmembrane region" description="Helical" evidence="1">
    <location>
        <begin position="192"/>
        <end position="214"/>
    </location>
</feature>
<dbReference type="RefSeq" id="WP_143391126.1">
    <property type="nucleotide sequence ID" value="NZ_VJZQ01000018.1"/>
</dbReference>